<sequence>MKAHTYKLSQAAADSVQLPDYLRQAELPSRFYRVHPNTNVTVIVFRALLCELSAPPLLCSLRLLTTIDNLAKSPGSLWALASRGGRPPAGAHVGEFFGGSFDTLPSQFHSVGTDGGVHEQLEDALDVDA</sequence>
<name>A0A9W9MPM9_9EURO</name>
<dbReference type="AlphaFoldDB" id="A0A9W9MPM9"/>
<proteinExistence type="predicted"/>
<dbReference type="EMBL" id="JAPQKP010000002">
    <property type="protein sequence ID" value="KAJ5205196.1"/>
    <property type="molecule type" value="Genomic_DNA"/>
</dbReference>
<reference evidence="1" key="2">
    <citation type="journal article" date="2023" name="IMA Fungus">
        <title>Comparative genomic study of the Penicillium genus elucidates a diverse pangenome and 15 lateral gene transfer events.</title>
        <authorList>
            <person name="Petersen C."/>
            <person name="Sorensen T."/>
            <person name="Nielsen M.R."/>
            <person name="Sondergaard T.E."/>
            <person name="Sorensen J.L."/>
            <person name="Fitzpatrick D.A."/>
            <person name="Frisvad J.C."/>
            <person name="Nielsen K.L."/>
        </authorList>
    </citation>
    <scope>NUCLEOTIDE SEQUENCE</scope>
    <source>
        <strain evidence="1">IBT 16849</strain>
    </source>
</reference>
<gene>
    <name evidence="1" type="ORF">N7472_001644</name>
</gene>
<evidence type="ECO:0000313" key="1">
    <source>
        <dbReference type="EMBL" id="KAJ5205196.1"/>
    </source>
</evidence>
<organism evidence="1 2">
    <name type="scientific">Penicillium cf. griseofulvum</name>
    <dbReference type="NCBI Taxonomy" id="2972120"/>
    <lineage>
        <taxon>Eukaryota</taxon>
        <taxon>Fungi</taxon>
        <taxon>Dikarya</taxon>
        <taxon>Ascomycota</taxon>
        <taxon>Pezizomycotina</taxon>
        <taxon>Eurotiomycetes</taxon>
        <taxon>Eurotiomycetidae</taxon>
        <taxon>Eurotiales</taxon>
        <taxon>Aspergillaceae</taxon>
        <taxon>Penicillium</taxon>
    </lineage>
</organism>
<dbReference type="Proteomes" id="UP001150879">
    <property type="component" value="Unassembled WGS sequence"/>
</dbReference>
<reference evidence="1" key="1">
    <citation type="submission" date="2022-11" db="EMBL/GenBank/DDBJ databases">
        <authorList>
            <person name="Petersen C."/>
        </authorList>
    </citation>
    <scope>NUCLEOTIDE SEQUENCE</scope>
    <source>
        <strain evidence="1">IBT 16849</strain>
    </source>
</reference>
<protein>
    <submittedName>
        <fullName evidence="1">Uncharacterized protein</fullName>
    </submittedName>
</protein>
<comment type="caution">
    <text evidence="1">The sequence shown here is derived from an EMBL/GenBank/DDBJ whole genome shotgun (WGS) entry which is preliminary data.</text>
</comment>
<evidence type="ECO:0000313" key="2">
    <source>
        <dbReference type="Proteomes" id="UP001150879"/>
    </source>
</evidence>
<accession>A0A9W9MPM9</accession>
<keyword evidence="2" id="KW-1185">Reference proteome</keyword>